<name>A0A917TB98_9ACTN</name>
<feature type="compositionally biased region" description="Pro residues" evidence="1">
    <location>
        <begin position="115"/>
        <end position="124"/>
    </location>
</feature>
<dbReference type="AlphaFoldDB" id="A0A917TB98"/>
<evidence type="ECO:0000256" key="1">
    <source>
        <dbReference type="SAM" id="MobiDB-lite"/>
    </source>
</evidence>
<evidence type="ECO:0008006" key="4">
    <source>
        <dbReference type="Google" id="ProtNLM"/>
    </source>
</evidence>
<feature type="compositionally biased region" description="Low complexity" evidence="1">
    <location>
        <begin position="125"/>
        <end position="162"/>
    </location>
</feature>
<gene>
    <name evidence="2" type="ORF">GCM10011594_41090</name>
</gene>
<proteinExistence type="predicted"/>
<organism evidence="2 3">
    <name type="scientific">Nakamurella endophytica</name>
    <dbReference type="NCBI Taxonomy" id="1748367"/>
    <lineage>
        <taxon>Bacteria</taxon>
        <taxon>Bacillati</taxon>
        <taxon>Actinomycetota</taxon>
        <taxon>Actinomycetes</taxon>
        <taxon>Nakamurellales</taxon>
        <taxon>Nakamurellaceae</taxon>
        <taxon>Nakamurella</taxon>
    </lineage>
</organism>
<comment type="caution">
    <text evidence="2">The sequence shown here is derived from an EMBL/GenBank/DDBJ whole genome shotgun (WGS) entry which is preliminary data.</text>
</comment>
<accession>A0A917TB98</accession>
<evidence type="ECO:0000313" key="3">
    <source>
        <dbReference type="Proteomes" id="UP000655208"/>
    </source>
</evidence>
<feature type="compositionally biased region" description="Low complexity" evidence="1">
    <location>
        <begin position="39"/>
        <end position="59"/>
    </location>
</feature>
<sequence>MRVRRWAAVVAVTVALAAALVVLVQLTRDGAAPTDGIHGTDAAGTGAAAPPVPPASRAGTVTVPRLGSGASASRVPSTAVPTPAPTTPSSPAPDTGGSPAGTSSRADPSAVGPGATPPSVPPADPTSAPTSAPSSDPSTVPTAAAAPSTTPGSAVAGPTGSSTPGGAGDGTSAPDPHGDLAGPTLTTAAAWPTLQPGRILDDRSADDVARDVLDAVDEAADLGVRQHVAVLDRSTGDVVAAVGQDDQVPSMSLVKLFIATDVLSRAGGVTQLDADTEQRLWTMITRSDDGIAQDFWDADGGPEIVQRTAVRYGLADTEAPSDRYWGDVQVTAADLASFLDQALQQTGVGPWLTSAMLSAADTGDDGFDQDFGMNAVTGAGSKQGWGCCLSGVLALHSVGFTADRIVVVLSTAEPDAPSEDLQTADDLSDDPGARTSIAAVTRTVAAAVGS</sequence>
<reference evidence="2" key="2">
    <citation type="submission" date="2020-09" db="EMBL/GenBank/DDBJ databases">
        <authorList>
            <person name="Sun Q."/>
            <person name="Zhou Y."/>
        </authorList>
    </citation>
    <scope>NUCLEOTIDE SEQUENCE</scope>
    <source>
        <strain evidence="2">CGMCC 4.7308</strain>
    </source>
</reference>
<evidence type="ECO:0000313" key="2">
    <source>
        <dbReference type="EMBL" id="GGM16827.1"/>
    </source>
</evidence>
<protein>
    <recommendedName>
        <fullName evidence="4">Beta-lactamase family protein</fullName>
    </recommendedName>
</protein>
<keyword evidence="3" id="KW-1185">Reference proteome</keyword>
<feature type="compositionally biased region" description="Low complexity" evidence="1">
    <location>
        <begin position="170"/>
        <end position="184"/>
    </location>
</feature>
<feature type="compositionally biased region" description="Pro residues" evidence="1">
    <location>
        <begin position="82"/>
        <end position="91"/>
    </location>
</feature>
<dbReference type="Gene3D" id="3.40.710.10">
    <property type="entry name" value="DD-peptidase/beta-lactamase superfamily"/>
    <property type="match status" value="1"/>
</dbReference>
<dbReference type="Proteomes" id="UP000655208">
    <property type="component" value="Unassembled WGS sequence"/>
</dbReference>
<dbReference type="SUPFAM" id="SSF56601">
    <property type="entry name" value="beta-lactamase/transpeptidase-like"/>
    <property type="match status" value="1"/>
</dbReference>
<dbReference type="RefSeq" id="WP_188944726.1">
    <property type="nucleotide sequence ID" value="NZ_BMNA01000016.1"/>
</dbReference>
<feature type="compositionally biased region" description="Low complexity" evidence="1">
    <location>
        <begin position="92"/>
        <end position="102"/>
    </location>
</feature>
<dbReference type="EMBL" id="BMNA01000016">
    <property type="protein sequence ID" value="GGM16827.1"/>
    <property type="molecule type" value="Genomic_DNA"/>
</dbReference>
<feature type="region of interest" description="Disordered" evidence="1">
    <location>
        <begin position="37"/>
        <end position="184"/>
    </location>
</feature>
<reference evidence="2" key="1">
    <citation type="journal article" date="2014" name="Int. J. Syst. Evol. Microbiol.">
        <title>Complete genome sequence of Corynebacterium casei LMG S-19264T (=DSM 44701T), isolated from a smear-ripened cheese.</title>
        <authorList>
            <consortium name="US DOE Joint Genome Institute (JGI-PGF)"/>
            <person name="Walter F."/>
            <person name="Albersmeier A."/>
            <person name="Kalinowski J."/>
            <person name="Ruckert C."/>
        </authorList>
    </citation>
    <scope>NUCLEOTIDE SEQUENCE</scope>
    <source>
        <strain evidence="2">CGMCC 4.7308</strain>
    </source>
</reference>
<dbReference type="InterPro" id="IPR012338">
    <property type="entry name" value="Beta-lactam/transpept-like"/>
</dbReference>